<dbReference type="EMBL" id="JACHEM010000003">
    <property type="protein sequence ID" value="MBB6435025.1"/>
    <property type="molecule type" value="Genomic_DNA"/>
</dbReference>
<feature type="domain" description="ABC-type glycine betaine transport system substrate-binding" evidence="2">
    <location>
        <begin position="45"/>
        <end position="312"/>
    </location>
</feature>
<dbReference type="RefSeq" id="WP_185028193.1">
    <property type="nucleotide sequence ID" value="NZ_BNBN01000004.1"/>
</dbReference>
<keyword evidence="4" id="KW-1185">Reference proteome</keyword>
<dbReference type="CDD" id="cd13643">
    <property type="entry name" value="PBP2_BCP_2"/>
    <property type="match status" value="1"/>
</dbReference>
<comment type="caution">
    <text evidence="3">The sequence shown here is derived from an EMBL/GenBank/DDBJ whole genome shotgun (WGS) entry which is preliminary data.</text>
</comment>
<accession>A0A7X0HCB6</accession>
<protein>
    <submittedName>
        <fullName evidence="3">Glycine betaine/proline transport system substrate-binding protein</fullName>
    </submittedName>
</protein>
<dbReference type="Pfam" id="PF04069">
    <property type="entry name" value="OpuAC"/>
    <property type="match status" value="1"/>
</dbReference>
<dbReference type="AlphaFoldDB" id="A0A7X0HCB6"/>
<dbReference type="PROSITE" id="PS51257">
    <property type="entry name" value="PROKAR_LIPOPROTEIN"/>
    <property type="match status" value="1"/>
</dbReference>
<evidence type="ECO:0000259" key="2">
    <source>
        <dbReference type="Pfam" id="PF04069"/>
    </source>
</evidence>
<keyword evidence="1" id="KW-0732">Signal</keyword>
<evidence type="ECO:0000313" key="3">
    <source>
        <dbReference type="EMBL" id="MBB6435025.1"/>
    </source>
</evidence>
<proteinExistence type="predicted"/>
<evidence type="ECO:0000313" key="4">
    <source>
        <dbReference type="Proteomes" id="UP000540423"/>
    </source>
</evidence>
<sequence length="325" mass="36003">MNRTQLTRTTAARAAIASSAVLGLLALSGCGAAETGRSTEAGGTKTVSLTVPSWVGAQANVAVASYLLKKEMGYTVKSQQMGEVLAWDALSKGDIDAIMEDWGHPKEEKQYVENKKTVVKGGDLGVTGHIGWFVPKYYADKHPDVTDWKNLNKYAKDFATVESGGKGQILEGSPDYVTYDEALIKNLKLNLKPKFAGSEASQITAIRKYAKEKKPFLTYWWNPQWLNNEIEMVEVKLPEYKEGCDADLKKIACAYPNTPLQKFFNKDFAKDGGDAATFLKNFKWTTDQQNDVALMIADQKLSPEAAAEKWVKANESTWKAWIPKK</sequence>
<dbReference type="Gene3D" id="3.40.190.10">
    <property type="entry name" value="Periplasmic binding protein-like II"/>
    <property type="match status" value="1"/>
</dbReference>
<feature type="signal peptide" evidence="1">
    <location>
        <begin position="1"/>
        <end position="32"/>
    </location>
</feature>
<dbReference type="Gene3D" id="3.40.190.100">
    <property type="entry name" value="Glycine betaine-binding periplasmic protein, domain 2"/>
    <property type="match status" value="1"/>
</dbReference>
<feature type="chain" id="PRO_5031558414" evidence="1">
    <location>
        <begin position="33"/>
        <end position="325"/>
    </location>
</feature>
<gene>
    <name evidence="3" type="ORF">HNQ79_001476</name>
</gene>
<dbReference type="Proteomes" id="UP000540423">
    <property type="component" value="Unassembled WGS sequence"/>
</dbReference>
<organism evidence="3 4">
    <name type="scientific">Streptomyces candidus</name>
    <dbReference type="NCBI Taxonomy" id="67283"/>
    <lineage>
        <taxon>Bacteria</taxon>
        <taxon>Bacillati</taxon>
        <taxon>Actinomycetota</taxon>
        <taxon>Actinomycetes</taxon>
        <taxon>Kitasatosporales</taxon>
        <taxon>Streptomycetaceae</taxon>
        <taxon>Streptomyces</taxon>
    </lineage>
</organism>
<evidence type="ECO:0000256" key="1">
    <source>
        <dbReference type="SAM" id="SignalP"/>
    </source>
</evidence>
<dbReference type="SUPFAM" id="SSF53850">
    <property type="entry name" value="Periplasmic binding protein-like II"/>
    <property type="match status" value="1"/>
</dbReference>
<dbReference type="InterPro" id="IPR007210">
    <property type="entry name" value="ABC_Gly_betaine_transp_sub-bd"/>
</dbReference>
<name>A0A7X0HCB6_9ACTN</name>
<dbReference type="GO" id="GO:0022857">
    <property type="term" value="F:transmembrane transporter activity"/>
    <property type="evidence" value="ECO:0007669"/>
    <property type="project" value="InterPro"/>
</dbReference>
<reference evidence="3 4" key="1">
    <citation type="submission" date="2020-08" db="EMBL/GenBank/DDBJ databases">
        <title>Genomic Encyclopedia of Type Strains, Phase IV (KMG-IV): sequencing the most valuable type-strain genomes for metagenomic binning, comparative biology and taxonomic classification.</title>
        <authorList>
            <person name="Goeker M."/>
        </authorList>
    </citation>
    <scope>NUCLEOTIDE SEQUENCE [LARGE SCALE GENOMIC DNA]</scope>
    <source>
        <strain evidence="3 4">DSM 40141</strain>
    </source>
</reference>
<dbReference type="GO" id="GO:0043190">
    <property type="term" value="C:ATP-binding cassette (ABC) transporter complex"/>
    <property type="evidence" value="ECO:0007669"/>
    <property type="project" value="InterPro"/>
</dbReference>